<evidence type="ECO:0000256" key="5">
    <source>
        <dbReference type="ARBA" id="ARBA00023136"/>
    </source>
</evidence>
<feature type="transmembrane region" description="Helical" evidence="7">
    <location>
        <begin position="166"/>
        <end position="187"/>
    </location>
</feature>
<feature type="transmembrane region" description="Helical" evidence="7">
    <location>
        <begin position="351"/>
        <end position="371"/>
    </location>
</feature>
<protein>
    <submittedName>
        <fullName evidence="9">MFS family permease</fullName>
    </submittedName>
</protein>
<evidence type="ECO:0000256" key="7">
    <source>
        <dbReference type="SAM" id="Phobius"/>
    </source>
</evidence>
<feature type="transmembrane region" description="Helical" evidence="7">
    <location>
        <begin position="405"/>
        <end position="426"/>
    </location>
</feature>
<evidence type="ECO:0000256" key="3">
    <source>
        <dbReference type="ARBA" id="ARBA00022692"/>
    </source>
</evidence>
<evidence type="ECO:0000256" key="6">
    <source>
        <dbReference type="SAM" id="MobiDB-lite"/>
    </source>
</evidence>
<evidence type="ECO:0000256" key="4">
    <source>
        <dbReference type="ARBA" id="ARBA00022989"/>
    </source>
</evidence>
<feature type="transmembrane region" description="Helical" evidence="7">
    <location>
        <begin position="314"/>
        <end position="339"/>
    </location>
</feature>
<dbReference type="PROSITE" id="PS50850">
    <property type="entry name" value="MFS"/>
    <property type="match status" value="1"/>
</dbReference>
<dbReference type="GO" id="GO:0016020">
    <property type="term" value="C:membrane"/>
    <property type="evidence" value="ECO:0007669"/>
    <property type="project" value="UniProtKB-SubCell"/>
</dbReference>
<comment type="subcellular location">
    <subcellularLocation>
        <location evidence="1">Membrane</location>
        <topology evidence="1">Multi-pass membrane protein</topology>
    </subcellularLocation>
</comment>
<sequence length="472" mass="51138">MQNSTQAANAWRILFLLFLANLFNFFDRTIPAIIIEPIRMEWSLSDFQIGIIGTAFTIVYAIAGLPLGRMADTGSRSKLMGWGLAAWSGLTAVNGLVGSFWAFLVVRMGVGIGEASYAPAANSLIGDLFPAHRRARAMGIFMLGLPIGLLLAFFTIGAMVKAFDSWRAPFFIAAVPGLVLALFMFFIKEPKRGAAETVPVSQEKVDRPVRRVLAIPTFLWLVLAGLCFNFATYACNSFLVPMLQRYFLMPLHEAAVATGIMVGVTGLFGLTLGGWVADKIHQRVANGRLLFAAFSLAISTVTTAWALHAGRIEIGAFVAVFSVGWLFAYNFYTCVYTAIQDVVEPRLRATAMALYFAGLYLLGGGLGPVVVGGLSDYFARTAMTAAGVDQMTEAFKAIGLHDAMYLIPVALLLTMLFLFLASRCFVRDAKRMKEGLRAPEKFGVIQPFHPAHAAVDSASPPPPPTPATTPPR</sequence>
<feature type="region of interest" description="Disordered" evidence="6">
    <location>
        <begin position="452"/>
        <end position="472"/>
    </location>
</feature>
<evidence type="ECO:0000259" key="8">
    <source>
        <dbReference type="PROSITE" id="PS50850"/>
    </source>
</evidence>
<dbReference type="PANTHER" id="PTHR23505">
    <property type="entry name" value="SPINSTER"/>
    <property type="match status" value="1"/>
</dbReference>
<dbReference type="InterPro" id="IPR011701">
    <property type="entry name" value="MFS"/>
</dbReference>
<feature type="transmembrane region" description="Helical" evidence="7">
    <location>
        <begin position="254"/>
        <end position="277"/>
    </location>
</feature>
<name>A0AAW8M7W8_9PSED</name>
<feature type="transmembrane region" description="Helical" evidence="7">
    <location>
        <begin position="79"/>
        <end position="106"/>
    </location>
</feature>
<dbReference type="AlphaFoldDB" id="A0AAW8M7W8"/>
<dbReference type="InterPro" id="IPR044770">
    <property type="entry name" value="MFS_spinster-like"/>
</dbReference>
<dbReference type="GO" id="GO:0022857">
    <property type="term" value="F:transmembrane transporter activity"/>
    <property type="evidence" value="ECO:0007669"/>
    <property type="project" value="InterPro"/>
</dbReference>
<dbReference type="SUPFAM" id="SSF103473">
    <property type="entry name" value="MFS general substrate transporter"/>
    <property type="match status" value="1"/>
</dbReference>
<comment type="caution">
    <text evidence="9">The sequence shown here is derived from an EMBL/GenBank/DDBJ whole genome shotgun (WGS) entry which is preliminary data.</text>
</comment>
<feature type="transmembrane region" description="Helical" evidence="7">
    <location>
        <begin position="47"/>
        <end position="67"/>
    </location>
</feature>
<evidence type="ECO:0000313" key="10">
    <source>
        <dbReference type="Proteomes" id="UP001252613"/>
    </source>
</evidence>
<dbReference type="PANTHER" id="PTHR23505:SF79">
    <property type="entry name" value="PROTEIN SPINSTER"/>
    <property type="match status" value="1"/>
</dbReference>
<evidence type="ECO:0000313" key="9">
    <source>
        <dbReference type="EMBL" id="MDR6957551.1"/>
    </source>
</evidence>
<evidence type="ECO:0000256" key="2">
    <source>
        <dbReference type="ARBA" id="ARBA00022448"/>
    </source>
</evidence>
<feature type="compositionally biased region" description="Pro residues" evidence="6">
    <location>
        <begin position="459"/>
        <end position="472"/>
    </location>
</feature>
<dbReference type="CDD" id="cd17328">
    <property type="entry name" value="MFS_spinster_like"/>
    <property type="match status" value="1"/>
</dbReference>
<dbReference type="EMBL" id="JAVDVC010000002">
    <property type="protein sequence ID" value="MDR6957551.1"/>
    <property type="molecule type" value="Genomic_DNA"/>
</dbReference>
<proteinExistence type="predicted"/>
<feature type="transmembrane region" description="Helical" evidence="7">
    <location>
        <begin position="212"/>
        <end position="234"/>
    </location>
</feature>
<feature type="domain" description="Major facilitator superfamily (MFS) profile" evidence="8">
    <location>
        <begin position="13"/>
        <end position="426"/>
    </location>
</feature>
<dbReference type="RefSeq" id="WP_405045651.1">
    <property type="nucleotide sequence ID" value="NZ_JAVDVC010000002.1"/>
</dbReference>
<keyword evidence="3 7" id="KW-0812">Transmembrane</keyword>
<feature type="transmembrane region" description="Helical" evidence="7">
    <location>
        <begin position="289"/>
        <end position="308"/>
    </location>
</feature>
<feature type="transmembrane region" description="Helical" evidence="7">
    <location>
        <begin position="6"/>
        <end position="26"/>
    </location>
</feature>
<keyword evidence="4 7" id="KW-1133">Transmembrane helix</keyword>
<dbReference type="Gene3D" id="1.20.1250.20">
    <property type="entry name" value="MFS general substrate transporter like domains"/>
    <property type="match status" value="1"/>
</dbReference>
<organism evidence="9 10">
    <name type="scientific">Pseudomonas brassicacearum</name>
    <dbReference type="NCBI Taxonomy" id="930166"/>
    <lineage>
        <taxon>Bacteria</taxon>
        <taxon>Pseudomonadati</taxon>
        <taxon>Pseudomonadota</taxon>
        <taxon>Gammaproteobacteria</taxon>
        <taxon>Pseudomonadales</taxon>
        <taxon>Pseudomonadaceae</taxon>
        <taxon>Pseudomonas</taxon>
    </lineage>
</organism>
<feature type="transmembrane region" description="Helical" evidence="7">
    <location>
        <begin position="140"/>
        <end position="160"/>
    </location>
</feature>
<dbReference type="InterPro" id="IPR020846">
    <property type="entry name" value="MFS_dom"/>
</dbReference>
<keyword evidence="5 7" id="KW-0472">Membrane</keyword>
<dbReference type="Proteomes" id="UP001252613">
    <property type="component" value="Unassembled WGS sequence"/>
</dbReference>
<reference evidence="9" key="1">
    <citation type="submission" date="2023-07" db="EMBL/GenBank/DDBJ databases">
        <title>Sorghum-associated microbial communities from plants grown in Nebraska, USA.</title>
        <authorList>
            <person name="Schachtman D."/>
        </authorList>
    </citation>
    <scope>NUCLEOTIDE SEQUENCE</scope>
    <source>
        <strain evidence="9">3432</strain>
    </source>
</reference>
<dbReference type="InterPro" id="IPR036259">
    <property type="entry name" value="MFS_trans_sf"/>
</dbReference>
<evidence type="ECO:0000256" key="1">
    <source>
        <dbReference type="ARBA" id="ARBA00004141"/>
    </source>
</evidence>
<accession>A0AAW8M7W8</accession>
<dbReference type="Pfam" id="PF07690">
    <property type="entry name" value="MFS_1"/>
    <property type="match status" value="1"/>
</dbReference>
<keyword evidence="2" id="KW-0813">Transport</keyword>
<gene>
    <name evidence="9" type="ORF">J2W43_001527</name>
</gene>